<evidence type="ECO:0000256" key="1">
    <source>
        <dbReference type="SAM" id="MobiDB-lite"/>
    </source>
</evidence>
<comment type="caution">
    <text evidence="3">The sequence shown here is derived from an EMBL/GenBank/DDBJ whole genome shotgun (WGS) entry which is preliminary data.</text>
</comment>
<feature type="compositionally biased region" description="Low complexity" evidence="1">
    <location>
        <begin position="93"/>
        <end position="131"/>
    </location>
</feature>
<keyword evidence="4" id="KW-1185">Reference proteome</keyword>
<evidence type="ECO:0000313" key="3">
    <source>
        <dbReference type="EMBL" id="KAL1892659.1"/>
    </source>
</evidence>
<name>A0ABR3YW91_9PEZI</name>
<feature type="region of interest" description="Disordered" evidence="1">
    <location>
        <begin position="93"/>
        <end position="141"/>
    </location>
</feature>
<feature type="compositionally biased region" description="Polar residues" evidence="1">
    <location>
        <begin position="132"/>
        <end position="141"/>
    </location>
</feature>
<proteinExistence type="predicted"/>
<organism evidence="3 4">
    <name type="scientific">Sporothrix stenoceras</name>
    <dbReference type="NCBI Taxonomy" id="5173"/>
    <lineage>
        <taxon>Eukaryota</taxon>
        <taxon>Fungi</taxon>
        <taxon>Dikarya</taxon>
        <taxon>Ascomycota</taxon>
        <taxon>Pezizomycotina</taxon>
        <taxon>Sordariomycetes</taxon>
        <taxon>Sordariomycetidae</taxon>
        <taxon>Ophiostomatales</taxon>
        <taxon>Ophiostomataceae</taxon>
        <taxon>Sporothrix</taxon>
    </lineage>
</organism>
<reference evidence="3 4" key="1">
    <citation type="journal article" date="2024" name="IMA Fungus">
        <title>IMA Genome - F19 : A genome assembly and annotation guide to empower mycologists, including annotated draft genome sequences of Ceratocystis pirilliformis, Diaporthe australafricana, Fusarium ophioides, Paecilomyces lecythidis, and Sporothrix stenoceras.</title>
        <authorList>
            <person name="Aylward J."/>
            <person name="Wilson A.M."/>
            <person name="Visagie C.M."/>
            <person name="Spraker J."/>
            <person name="Barnes I."/>
            <person name="Buitendag C."/>
            <person name="Ceriani C."/>
            <person name="Del Mar Angel L."/>
            <person name="du Plessis D."/>
            <person name="Fuchs T."/>
            <person name="Gasser K."/>
            <person name="Kramer D."/>
            <person name="Li W."/>
            <person name="Munsamy K."/>
            <person name="Piso A."/>
            <person name="Price J.L."/>
            <person name="Sonnekus B."/>
            <person name="Thomas C."/>
            <person name="van der Nest A."/>
            <person name="van Dijk A."/>
            <person name="van Heerden A."/>
            <person name="van Vuuren N."/>
            <person name="Yilmaz N."/>
            <person name="Duong T.A."/>
            <person name="van der Merwe N.A."/>
            <person name="Wingfield M.J."/>
            <person name="Wingfield B.D."/>
        </authorList>
    </citation>
    <scope>NUCLEOTIDE SEQUENCE [LARGE SCALE GENOMIC DNA]</scope>
    <source>
        <strain evidence="3 4">CMW 5346</strain>
    </source>
</reference>
<dbReference type="EMBL" id="JAWCUI010000043">
    <property type="protein sequence ID" value="KAL1892659.1"/>
    <property type="molecule type" value="Genomic_DNA"/>
</dbReference>
<dbReference type="Proteomes" id="UP001583186">
    <property type="component" value="Unassembled WGS sequence"/>
</dbReference>
<dbReference type="Gene3D" id="2.60.120.260">
    <property type="entry name" value="Galactose-binding domain-like"/>
    <property type="match status" value="1"/>
</dbReference>
<accession>A0ABR3YW91</accession>
<protein>
    <submittedName>
        <fullName evidence="3">Uncharacterized protein</fullName>
    </submittedName>
</protein>
<evidence type="ECO:0000256" key="2">
    <source>
        <dbReference type="SAM" id="SignalP"/>
    </source>
</evidence>
<evidence type="ECO:0000313" key="4">
    <source>
        <dbReference type="Proteomes" id="UP001583186"/>
    </source>
</evidence>
<keyword evidence="2" id="KW-0732">Signal</keyword>
<feature type="signal peptide" evidence="2">
    <location>
        <begin position="1"/>
        <end position="18"/>
    </location>
</feature>
<sequence length="301" mass="30210">MKSSIALSTLLWAGPILAGPCRPSKPSSVSSVAAVSSSVSPVSSSLSVLHPPPSSSSVAPSFSDIVGTPASSSPVPSSFSSVVVVLPSSSPAPSSSAPAAPSSSAAPSSAPVAPSSSTPSSSSSAALPSSSGGLTTNPGQTCSTTNLFQDSDFSLGLSYWPSNILSGSPTCSLGANCGSSTSGAAYAACLELDLVTLGKAEGIAFHQEVTVVKGTYYTGYFHYRLPSLGASGSSMATLTCTMNGVTKYSIVLCDNDVSQTYKTVNFSYTADCKEATFQCKVTTSAVTAQLQFADFYLGAQC</sequence>
<feature type="chain" id="PRO_5046696052" evidence="2">
    <location>
        <begin position="19"/>
        <end position="301"/>
    </location>
</feature>
<gene>
    <name evidence="3" type="ORF">Sste5346_006945</name>
</gene>
<feature type="region of interest" description="Disordered" evidence="1">
    <location>
        <begin position="43"/>
        <end position="63"/>
    </location>
</feature>